<gene>
    <name evidence="3" type="ORF">DRJ04_05845</name>
</gene>
<evidence type="ECO:0000259" key="2">
    <source>
        <dbReference type="Pfam" id="PF02775"/>
    </source>
</evidence>
<dbReference type="PANTHER" id="PTHR48084">
    <property type="entry name" value="2-OXOGLUTARATE OXIDOREDUCTASE SUBUNIT KORB-RELATED"/>
    <property type="match status" value="1"/>
</dbReference>
<dbReference type="SUPFAM" id="SSF52518">
    <property type="entry name" value="Thiamin diphosphate-binding fold (THDP-binding)"/>
    <property type="match status" value="1"/>
</dbReference>
<dbReference type="GO" id="GO:0045333">
    <property type="term" value="P:cellular respiration"/>
    <property type="evidence" value="ECO:0007669"/>
    <property type="project" value="UniProtKB-ARBA"/>
</dbReference>
<evidence type="ECO:0000256" key="1">
    <source>
        <dbReference type="ARBA" id="ARBA00023002"/>
    </source>
</evidence>
<dbReference type="Proteomes" id="UP000280417">
    <property type="component" value="Unassembled WGS sequence"/>
</dbReference>
<dbReference type="AlphaFoldDB" id="A0A662DES3"/>
<dbReference type="Gene3D" id="3.40.50.970">
    <property type="match status" value="1"/>
</dbReference>
<accession>A0A662DES3</accession>
<organism evidence="3 4">
    <name type="scientific">Aerophobetes bacterium</name>
    <dbReference type="NCBI Taxonomy" id="2030807"/>
    <lineage>
        <taxon>Bacteria</taxon>
        <taxon>Candidatus Aerophobota</taxon>
    </lineage>
</organism>
<protein>
    <submittedName>
        <fullName evidence="3">2-oxoglutarate ferredoxin oxidoreductase subunit beta</fullName>
    </submittedName>
</protein>
<dbReference type="GO" id="GO:0016625">
    <property type="term" value="F:oxidoreductase activity, acting on the aldehyde or oxo group of donors, iron-sulfur protein as acceptor"/>
    <property type="evidence" value="ECO:0007669"/>
    <property type="project" value="UniProtKB-ARBA"/>
</dbReference>
<dbReference type="EMBL" id="QMQA01000150">
    <property type="protein sequence ID" value="RLE12642.1"/>
    <property type="molecule type" value="Genomic_DNA"/>
</dbReference>
<dbReference type="PANTHER" id="PTHR48084:SF1">
    <property type="entry name" value="2-OXOGLUTARATE SYNTHASE SUBUNIT KORB"/>
    <property type="match status" value="1"/>
</dbReference>
<dbReference type="InterPro" id="IPR051457">
    <property type="entry name" value="2-oxoacid:Fd_oxidoreductase"/>
</dbReference>
<dbReference type="Pfam" id="PF02775">
    <property type="entry name" value="TPP_enzyme_C"/>
    <property type="match status" value="1"/>
</dbReference>
<proteinExistence type="predicted"/>
<dbReference type="CDD" id="cd03375">
    <property type="entry name" value="TPP_OGFOR"/>
    <property type="match status" value="1"/>
</dbReference>
<name>A0A662DES3_UNCAE</name>
<keyword evidence="1" id="KW-0560">Oxidoreductase</keyword>
<sequence length="271" mass="29900">MAKVLDYLRVDKLPHVWCAGCGIGTVMGSIIRTVDKAELNKNDVVMVSGIGCSSRMSGYCDFNTLHTTHGRALSFATGIKLANPKFNVIVVMGDGDALAIGGNHLIHAARRNIDILAIIINNWIYGMTGGQYSPTTPLGSFATTAPYGQVEPPFDVLRLIGGSGASYVARGTVYHIRELDKLILGGIQKKGFAVVEVISQCPTSFGRRNRMRTAVEMMKWQKEHTVPVKQAIKMNKEELKDKIIRGVLVDEEKEEYTERYEKLINRLSKVS</sequence>
<evidence type="ECO:0000313" key="3">
    <source>
        <dbReference type="EMBL" id="RLE12642.1"/>
    </source>
</evidence>
<dbReference type="InterPro" id="IPR011766">
    <property type="entry name" value="TPP_enzyme_TPP-bd"/>
</dbReference>
<evidence type="ECO:0000313" key="4">
    <source>
        <dbReference type="Proteomes" id="UP000280417"/>
    </source>
</evidence>
<dbReference type="GO" id="GO:0030976">
    <property type="term" value="F:thiamine pyrophosphate binding"/>
    <property type="evidence" value="ECO:0007669"/>
    <property type="project" value="InterPro"/>
</dbReference>
<reference evidence="3 4" key="1">
    <citation type="submission" date="2018-06" db="EMBL/GenBank/DDBJ databases">
        <title>Extensive metabolic versatility and redundancy in microbially diverse, dynamic hydrothermal sediments.</title>
        <authorList>
            <person name="Dombrowski N."/>
            <person name="Teske A."/>
            <person name="Baker B.J."/>
        </authorList>
    </citation>
    <scope>NUCLEOTIDE SEQUENCE [LARGE SCALE GENOMIC DNA]</scope>
    <source>
        <strain evidence="3">B3_G15</strain>
    </source>
</reference>
<comment type="caution">
    <text evidence="3">The sequence shown here is derived from an EMBL/GenBank/DDBJ whole genome shotgun (WGS) entry which is preliminary data.</text>
</comment>
<dbReference type="InterPro" id="IPR029061">
    <property type="entry name" value="THDP-binding"/>
</dbReference>
<feature type="domain" description="Thiamine pyrophosphate enzyme TPP-binding" evidence="2">
    <location>
        <begin position="50"/>
        <end position="197"/>
    </location>
</feature>